<feature type="domain" description="Peptidase M16 N-terminal" evidence="3">
    <location>
        <begin position="12"/>
        <end position="159"/>
    </location>
</feature>
<dbReference type="GO" id="GO:0006508">
    <property type="term" value="P:proteolysis"/>
    <property type="evidence" value="ECO:0007669"/>
    <property type="project" value="UniProtKB-KW"/>
</dbReference>
<accession>A0A1E5L6W2</accession>
<keyword evidence="5" id="KW-0645">Protease</keyword>
<dbReference type="InterPro" id="IPR001431">
    <property type="entry name" value="Pept_M16_Zn_BS"/>
</dbReference>
<dbReference type="FunFam" id="3.30.830.10:FF:000008">
    <property type="entry name" value="Mitochondrial-processing peptidase subunit beta"/>
    <property type="match status" value="1"/>
</dbReference>
<dbReference type="AlphaFoldDB" id="A0A1E5L6W2"/>
<evidence type="ECO:0000256" key="2">
    <source>
        <dbReference type="RuleBase" id="RU004447"/>
    </source>
</evidence>
<sequence>MIEKRTLPNGLRVVIEKIPSVRSVSLGIWIGAGARNEVPVNNGISHYIEHMLFKGTHKYSAKQIAEIFDGIGGQINALTSKEYTCYYAKVIDLHFDMALEILADMFFDSKFAEDDIDKERGVILEELAMYEDTPDDLVHDLISKAAYGNHPLGYAILGTREVLETMNRKAIIEYIQDNYTAANTVITIAGNIDESVFEKVEKLFASLKGDKPKASDKALPILNDKLVINKTTEQAHICIANQGYPIGHQDMYALVIINNILGGSMSSRLFQEIREERGLAYSVYSYHSAYLDTGMYVTYVGTSPKHINECLHIIKKINHEMYEKGLSKEELHKAKEQLKGMLMLSLESTSSRMNRLGKNELLLNRQIPLDETIEKINQVNLEQTNAVCQNVFVKTSAIAAIGPFDDIQY</sequence>
<dbReference type="PROSITE" id="PS00143">
    <property type="entry name" value="INSULINASE"/>
    <property type="match status" value="1"/>
</dbReference>
<dbReference type="SUPFAM" id="SSF63411">
    <property type="entry name" value="LuxS/MPP-like metallohydrolase"/>
    <property type="match status" value="2"/>
</dbReference>
<feature type="domain" description="Peptidase M16 C-terminal" evidence="4">
    <location>
        <begin position="166"/>
        <end position="338"/>
    </location>
</feature>
<gene>
    <name evidence="5" type="ORF">BHU72_03555</name>
</gene>
<dbReference type="Pfam" id="PF05193">
    <property type="entry name" value="Peptidase_M16_C"/>
    <property type="match status" value="1"/>
</dbReference>
<dbReference type="GO" id="GO:0004222">
    <property type="term" value="F:metalloendopeptidase activity"/>
    <property type="evidence" value="ECO:0007669"/>
    <property type="project" value="InterPro"/>
</dbReference>
<dbReference type="PANTHER" id="PTHR11851">
    <property type="entry name" value="METALLOPROTEASE"/>
    <property type="match status" value="1"/>
</dbReference>
<comment type="similarity">
    <text evidence="1 2">Belongs to the peptidase M16 family.</text>
</comment>
<reference evidence="5 6" key="1">
    <citation type="submission" date="2016-09" db="EMBL/GenBank/DDBJ databases">
        <title>Desulfuribacillus arsenicus sp. nov., an obligately anaerobic, dissimilatory arsenic- and antimonate-reducing bacterium isolated from anoxic sediments.</title>
        <authorList>
            <person name="Abin C.A."/>
            <person name="Hollibaugh J.T."/>
        </authorList>
    </citation>
    <scope>NUCLEOTIDE SEQUENCE [LARGE SCALE GENOMIC DNA]</scope>
    <source>
        <strain evidence="5 6">MLFW-2</strain>
    </source>
</reference>
<dbReference type="InterPro" id="IPR011249">
    <property type="entry name" value="Metalloenz_LuxS/M16"/>
</dbReference>
<evidence type="ECO:0000313" key="5">
    <source>
        <dbReference type="EMBL" id="OEH85866.1"/>
    </source>
</evidence>
<dbReference type="Pfam" id="PF00675">
    <property type="entry name" value="Peptidase_M16"/>
    <property type="match status" value="1"/>
</dbReference>
<dbReference type="RefSeq" id="WP_069701949.1">
    <property type="nucleotide sequence ID" value="NZ_MJAT01000012.1"/>
</dbReference>
<dbReference type="Proteomes" id="UP000095255">
    <property type="component" value="Unassembled WGS sequence"/>
</dbReference>
<dbReference type="PANTHER" id="PTHR11851:SF49">
    <property type="entry name" value="MITOCHONDRIAL-PROCESSING PEPTIDASE SUBUNIT ALPHA"/>
    <property type="match status" value="1"/>
</dbReference>
<keyword evidence="6" id="KW-1185">Reference proteome</keyword>
<dbReference type="InterPro" id="IPR007863">
    <property type="entry name" value="Peptidase_M16_C"/>
</dbReference>
<protein>
    <submittedName>
        <fullName evidence="5">Zinc protease</fullName>
    </submittedName>
</protein>
<dbReference type="InterPro" id="IPR050361">
    <property type="entry name" value="MPP/UQCRC_Complex"/>
</dbReference>
<evidence type="ECO:0000256" key="1">
    <source>
        <dbReference type="ARBA" id="ARBA00007261"/>
    </source>
</evidence>
<evidence type="ECO:0000313" key="6">
    <source>
        <dbReference type="Proteomes" id="UP000095255"/>
    </source>
</evidence>
<dbReference type="OrthoDB" id="9811314at2"/>
<dbReference type="STRING" id="1390249.BHU72_03555"/>
<dbReference type="EMBL" id="MJAT01000012">
    <property type="protein sequence ID" value="OEH85866.1"/>
    <property type="molecule type" value="Genomic_DNA"/>
</dbReference>
<comment type="caution">
    <text evidence="5">The sequence shown here is derived from an EMBL/GenBank/DDBJ whole genome shotgun (WGS) entry which is preliminary data.</text>
</comment>
<name>A0A1E5L6W2_9FIRM</name>
<dbReference type="InterPro" id="IPR011765">
    <property type="entry name" value="Pept_M16_N"/>
</dbReference>
<dbReference type="GO" id="GO:0046872">
    <property type="term" value="F:metal ion binding"/>
    <property type="evidence" value="ECO:0007669"/>
    <property type="project" value="InterPro"/>
</dbReference>
<keyword evidence="5" id="KW-0378">Hydrolase</keyword>
<dbReference type="Gene3D" id="3.30.830.10">
    <property type="entry name" value="Metalloenzyme, LuxS/M16 peptidase-like"/>
    <property type="match status" value="2"/>
</dbReference>
<evidence type="ECO:0000259" key="3">
    <source>
        <dbReference type="Pfam" id="PF00675"/>
    </source>
</evidence>
<organism evidence="5 6">
    <name type="scientific">Desulfuribacillus stibiiarsenatis</name>
    <dbReference type="NCBI Taxonomy" id="1390249"/>
    <lineage>
        <taxon>Bacteria</taxon>
        <taxon>Bacillati</taxon>
        <taxon>Bacillota</taxon>
        <taxon>Desulfuribacillia</taxon>
        <taxon>Desulfuribacillales</taxon>
        <taxon>Desulfuribacillaceae</taxon>
        <taxon>Desulfuribacillus</taxon>
    </lineage>
</organism>
<proteinExistence type="inferred from homology"/>
<evidence type="ECO:0000259" key="4">
    <source>
        <dbReference type="Pfam" id="PF05193"/>
    </source>
</evidence>